<proteinExistence type="predicted"/>
<evidence type="ECO:0000313" key="4">
    <source>
        <dbReference type="Proteomes" id="UP001585053"/>
    </source>
</evidence>
<protein>
    <submittedName>
        <fullName evidence="2">Uncharacterized protein</fullName>
    </submittedName>
</protein>
<reference evidence="1 4" key="2">
    <citation type="submission" date="2024-01" db="EMBL/GenBank/DDBJ databases">
        <title>Genome mining of biosynthetic gene clusters to explore secondary metabolites of Streptomyces sp.</title>
        <authorList>
            <person name="Baig A."/>
            <person name="Ajitkumar Shintre N."/>
            <person name="Kumar H."/>
            <person name="Anbarasu A."/>
            <person name="Ramaiah S."/>
        </authorList>
    </citation>
    <scope>NUCLEOTIDE SEQUENCE [LARGE SCALE GENOMIC DNA]</scope>
    <source>
        <strain evidence="1 4">A01</strain>
    </source>
</reference>
<evidence type="ECO:0000313" key="3">
    <source>
        <dbReference type="Proteomes" id="UP000467124"/>
    </source>
</evidence>
<organism evidence="2 3">
    <name type="scientific">Nocardiopsis alba</name>
    <dbReference type="NCBI Taxonomy" id="53437"/>
    <lineage>
        <taxon>Bacteria</taxon>
        <taxon>Bacillati</taxon>
        <taxon>Actinomycetota</taxon>
        <taxon>Actinomycetes</taxon>
        <taxon>Streptosporangiales</taxon>
        <taxon>Nocardiopsidaceae</taxon>
        <taxon>Nocardiopsis</taxon>
    </lineage>
</organism>
<dbReference type="EMBL" id="WWHY01000001">
    <property type="protein sequence ID" value="MYR34610.1"/>
    <property type="molecule type" value="Genomic_DNA"/>
</dbReference>
<gene>
    <name evidence="2" type="ORF">GTW20_20755</name>
    <name evidence="1" type="ORF">VSQ78_22095</name>
</gene>
<dbReference type="Proteomes" id="UP001585053">
    <property type="component" value="Unassembled WGS sequence"/>
</dbReference>
<sequence length="143" mass="14848">MRVTDVFEGIDETLTGGLSVGPVTRVDSGRRGGLLEVRVELAPGVDPGGILVLVDGDSLALVRSGDRAVLRRIPLEVPVGRPVLGRVPGGLSISAPLASPVPVPIIPGLRRPSRAGRARAALARFGARLRALFGGRSRSPRPS</sequence>
<dbReference type="AlphaFoldDB" id="A0A7K2IX96"/>
<evidence type="ECO:0000313" key="1">
    <source>
        <dbReference type="EMBL" id="MFB8770399.1"/>
    </source>
</evidence>
<dbReference type="EMBL" id="JAYMRS010000010">
    <property type="protein sequence ID" value="MFB8770399.1"/>
    <property type="molecule type" value="Genomic_DNA"/>
</dbReference>
<name>A0A7K2IX96_9ACTN</name>
<reference evidence="2 3" key="1">
    <citation type="journal article" date="2019" name="Nat. Commun.">
        <title>The antimicrobial potential of Streptomyces from insect microbiomes.</title>
        <authorList>
            <person name="Chevrette M.G."/>
            <person name="Carlson C.M."/>
            <person name="Ortega H.E."/>
            <person name="Thomas C."/>
            <person name="Ananiev G.E."/>
            <person name="Barns K.J."/>
            <person name="Book A.J."/>
            <person name="Cagnazzo J."/>
            <person name="Carlos C."/>
            <person name="Flanigan W."/>
            <person name="Grubbs K.J."/>
            <person name="Horn H.A."/>
            <person name="Hoffmann F.M."/>
            <person name="Klassen J.L."/>
            <person name="Knack J.J."/>
            <person name="Lewin G.R."/>
            <person name="McDonald B.R."/>
            <person name="Muller L."/>
            <person name="Melo W.G.P."/>
            <person name="Pinto-Tomas A.A."/>
            <person name="Schmitz A."/>
            <person name="Wendt-Pienkowski E."/>
            <person name="Wildman S."/>
            <person name="Zhao M."/>
            <person name="Zhang F."/>
            <person name="Bugni T.S."/>
            <person name="Andes D.R."/>
            <person name="Pupo M.T."/>
            <person name="Currie C.R."/>
        </authorList>
    </citation>
    <scope>NUCLEOTIDE SEQUENCE [LARGE SCALE GENOMIC DNA]</scope>
    <source>
        <strain evidence="2 3">SID5840</strain>
    </source>
</reference>
<accession>A0A7K2IX96</accession>
<dbReference type="Proteomes" id="UP000467124">
    <property type="component" value="Unassembled WGS sequence"/>
</dbReference>
<dbReference type="RefSeq" id="WP_014908973.1">
    <property type="nucleotide sequence ID" value="NZ_JAYMRS010000010.1"/>
</dbReference>
<keyword evidence="4" id="KW-1185">Reference proteome</keyword>
<comment type="caution">
    <text evidence="2">The sequence shown here is derived from an EMBL/GenBank/DDBJ whole genome shotgun (WGS) entry which is preliminary data.</text>
</comment>
<evidence type="ECO:0000313" key="2">
    <source>
        <dbReference type="EMBL" id="MYR34610.1"/>
    </source>
</evidence>